<dbReference type="Proteomes" id="UP000069654">
    <property type="component" value="Unassembled WGS sequence"/>
</dbReference>
<dbReference type="PANTHER" id="PTHR34406">
    <property type="entry name" value="PROTEIN YCEI"/>
    <property type="match status" value="1"/>
</dbReference>
<dbReference type="OMA" id="HEVAFKN"/>
<dbReference type="RefSeq" id="WP_003924332.1">
    <property type="nucleotide sequence ID" value="NZ_BCTB01000048.1"/>
</dbReference>
<dbReference type="PANTHER" id="PTHR34406:SF1">
    <property type="entry name" value="PROTEIN YCEI"/>
    <property type="match status" value="1"/>
</dbReference>
<reference evidence="4" key="2">
    <citation type="submission" date="2016-02" db="EMBL/GenBank/DDBJ databases">
        <title>Draft genome sequence of five rapidly growing Mycobacterium species.</title>
        <authorList>
            <person name="Katahira K."/>
            <person name="Gotou Y."/>
            <person name="Iida K."/>
            <person name="Ogura Y."/>
            <person name="Hayashi T."/>
        </authorList>
    </citation>
    <scope>NUCLEOTIDE SEQUENCE [LARGE SCALE GENOMIC DNA]</scope>
    <source>
        <strain evidence="4">JCM6362</strain>
    </source>
</reference>
<comment type="similarity">
    <text evidence="1">Belongs to the UPF0312 family.</text>
</comment>
<dbReference type="InterPro" id="IPR036761">
    <property type="entry name" value="TTHA0802/YceI-like_sf"/>
</dbReference>
<evidence type="ECO:0000313" key="3">
    <source>
        <dbReference type="EMBL" id="GAT16756.1"/>
    </source>
</evidence>
<sequence>MTAPDLTDDPQLVGGYHLIASRSRITFTARSIWGLLPVRGHFAEVTGTGELSADGRVSGALRIEVASLRTGMGRRDEHLRSADFFDAQRFRHIDVAVTGLRREAPQRNAMHLSLRVKDVVNDLSVPVDVSVSPPDTVQISTAVTIDRTRFGVPYNRFGFVVNEVDLTADLSFRRTPR</sequence>
<dbReference type="EMBL" id="BCTB01000048">
    <property type="protein sequence ID" value="GAT16756.1"/>
    <property type="molecule type" value="Genomic_DNA"/>
</dbReference>
<organism evidence="3 4">
    <name type="scientific">Mycolicibacterium thermoresistibile</name>
    <name type="common">Mycobacterium thermoresistibile</name>
    <dbReference type="NCBI Taxonomy" id="1797"/>
    <lineage>
        <taxon>Bacteria</taxon>
        <taxon>Bacillati</taxon>
        <taxon>Actinomycetota</taxon>
        <taxon>Actinomycetes</taxon>
        <taxon>Mycobacteriales</taxon>
        <taxon>Mycobacteriaceae</taxon>
        <taxon>Mycolicibacterium</taxon>
    </lineage>
</organism>
<dbReference type="Gene3D" id="2.40.128.110">
    <property type="entry name" value="Lipid/polyisoprenoid-binding, YceI-like"/>
    <property type="match status" value="1"/>
</dbReference>
<dbReference type="AlphaFoldDB" id="A0A100XHI3"/>
<reference evidence="3 4" key="1">
    <citation type="journal article" date="2016" name="Genome Announc.">
        <title>Draft Genome Sequences of Five Rapidly Growing Mycobacterium Species, M. thermoresistibile, M. fortuitum subsp. acetamidolyticum, M. canariasense, M. brisbanense, and M. novocastrense.</title>
        <authorList>
            <person name="Katahira K."/>
            <person name="Ogura Y."/>
            <person name="Gotoh Y."/>
            <person name="Hayashi T."/>
        </authorList>
    </citation>
    <scope>NUCLEOTIDE SEQUENCE [LARGE SCALE GENOMIC DNA]</scope>
    <source>
        <strain evidence="3 4">JCM6362</strain>
    </source>
</reference>
<dbReference type="OrthoDB" id="9811006at2"/>
<evidence type="ECO:0000259" key="2">
    <source>
        <dbReference type="SMART" id="SM00867"/>
    </source>
</evidence>
<accession>A0A100XHI3</accession>
<dbReference type="SMART" id="SM00867">
    <property type="entry name" value="YceI"/>
    <property type="match status" value="1"/>
</dbReference>
<comment type="caution">
    <text evidence="3">The sequence shown here is derived from an EMBL/GenBank/DDBJ whole genome shotgun (WGS) entry which is preliminary data.</text>
</comment>
<evidence type="ECO:0000313" key="4">
    <source>
        <dbReference type="Proteomes" id="UP000069654"/>
    </source>
</evidence>
<dbReference type="Pfam" id="PF04264">
    <property type="entry name" value="YceI"/>
    <property type="match status" value="1"/>
</dbReference>
<evidence type="ECO:0000256" key="1">
    <source>
        <dbReference type="ARBA" id="ARBA00008812"/>
    </source>
</evidence>
<dbReference type="InterPro" id="IPR007372">
    <property type="entry name" value="Lipid/polyisoprenoid-bd_YceI"/>
</dbReference>
<name>A0A100XHI3_MYCTH</name>
<dbReference type="SUPFAM" id="SSF101874">
    <property type="entry name" value="YceI-like"/>
    <property type="match status" value="1"/>
</dbReference>
<proteinExistence type="inferred from homology"/>
<protein>
    <recommendedName>
        <fullName evidence="2">Lipid/polyisoprenoid-binding YceI-like domain-containing protein</fullName>
    </recommendedName>
</protein>
<feature type="domain" description="Lipid/polyisoprenoid-binding YceI-like" evidence="2">
    <location>
        <begin position="15"/>
        <end position="173"/>
    </location>
</feature>
<gene>
    <name evidence="3" type="ORF">RMCT_3725</name>
</gene>
<dbReference type="STRING" id="1797.RMCT_3725"/>